<protein>
    <recommendedName>
        <fullName evidence="14 16">Dihydroxy-acid dehydratase</fullName>
        <ecNumber evidence="14 16">4.2.1.9</ecNumber>
    </recommendedName>
</protein>
<dbReference type="Pfam" id="PF00920">
    <property type="entry name" value="ILVD_EDD_N"/>
    <property type="match status" value="1"/>
</dbReference>
<evidence type="ECO:0000256" key="7">
    <source>
        <dbReference type="ARBA" id="ARBA00023004"/>
    </source>
</evidence>
<dbReference type="GO" id="GO:0051537">
    <property type="term" value="F:2 iron, 2 sulfur cluster binding"/>
    <property type="evidence" value="ECO:0007669"/>
    <property type="project" value="UniProtKB-KW"/>
</dbReference>
<dbReference type="GO" id="GO:0009097">
    <property type="term" value="P:isoleucine biosynthetic process"/>
    <property type="evidence" value="ECO:0007669"/>
    <property type="project" value="UniProtKB-UniPathway"/>
</dbReference>
<evidence type="ECO:0000256" key="8">
    <source>
        <dbReference type="ARBA" id="ARBA00023014"/>
    </source>
</evidence>
<evidence type="ECO:0000256" key="6">
    <source>
        <dbReference type="ARBA" id="ARBA00022842"/>
    </source>
</evidence>
<dbReference type="InterPro" id="IPR004404">
    <property type="entry name" value="DihydroxyA_deHydtase"/>
</dbReference>
<comment type="cofactor">
    <cofactor evidence="1">
        <name>Mg(2+)</name>
        <dbReference type="ChEBI" id="CHEBI:18420"/>
    </cofactor>
</comment>
<evidence type="ECO:0000256" key="5">
    <source>
        <dbReference type="ARBA" id="ARBA00022723"/>
    </source>
</evidence>
<dbReference type="EMBL" id="MSAG01000007">
    <property type="protein sequence ID" value="PUX24837.1"/>
    <property type="molecule type" value="Genomic_DNA"/>
</dbReference>
<keyword evidence="10" id="KW-0100">Branched-chain amino acid biosynthesis</keyword>
<dbReference type="InterPro" id="IPR037237">
    <property type="entry name" value="IlvD/EDD_N"/>
</dbReference>
<comment type="catalytic activity">
    <reaction evidence="11">
        <text>(2R)-2,3-dihydroxy-3-methylbutanoate = 3-methyl-2-oxobutanoate + H2O</text>
        <dbReference type="Rhea" id="RHEA:24809"/>
        <dbReference type="ChEBI" id="CHEBI:11851"/>
        <dbReference type="ChEBI" id="CHEBI:15377"/>
        <dbReference type="ChEBI" id="CHEBI:49072"/>
        <dbReference type="EC" id="4.2.1.9"/>
    </reaction>
    <physiologicalReaction direction="left-to-right" evidence="11">
        <dbReference type="Rhea" id="RHEA:24810"/>
    </physiologicalReaction>
</comment>
<keyword evidence="8" id="KW-0411">Iron-sulfur</keyword>
<dbReference type="Pfam" id="PF24877">
    <property type="entry name" value="ILV_EDD_C"/>
    <property type="match status" value="1"/>
</dbReference>
<dbReference type="InterPro" id="IPR056740">
    <property type="entry name" value="ILV_EDD_C"/>
</dbReference>
<organism evidence="19">
    <name type="scientific">Cronobacter turicensis</name>
    <dbReference type="NCBI Taxonomy" id="413502"/>
    <lineage>
        <taxon>Bacteria</taxon>
        <taxon>Pseudomonadati</taxon>
        <taxon>Pseudomonadota</taxon>
        <taxon>Gammaproteobacteria</taxon>
        <taxon>Enterobacterales</taxon>
        <taxon>Enterobacteriaceae</taxon>
        <taxon>Cronobacter</taxon>
    </lineage>
</organism>
<dbReference type="FunFam" id="3.50.30.80:FF:000001">
    <property type="entry name" value="Dihydroxy-acid dehydratase"/>
    <property type="match status" value="1"/>
</dbReference>
<evidence type="ECO:0000256" key="11">
    <source>
        <dbReference type="ARBA" id="ARBA00029304"/>
    </source>
</evidence>
<evidence type="ECO:0000259" key="17">
    <source>
        <dbReference type="Pfam" id="PF00920"/>
    </source>
</evidence>
<evidence type="ECO:0000256" key="9">
    <source>
        <dbReference type="ARBA" id="ARBA00023239"/>
    </source>
</evidence>
<gene>
    <name evidence="19" type="primary">ilvD</name>
    <name evidence="19" type="ORF">BS411_05540</name>
</gene>
<evidence type="ECO:0000256" key="15">
    <source>
        <dbReference type="ARBA" id="ARBA00034078"/>
    </source>
</evidence>
<proteinExistence type="inferred from homology"/>
<evidence type="ECO:0000256" key="4">
    <source>
        <dbReference type="ARBA" id="ARBA00022714"/>
    </source>
</evidence>
<keyword evidence="5" id="KW-0479">Metal-binding</keyword>
<feature type="domain" description="Dihydroxy-acid/6-phosphogluconate dehydratase C-terminal" evidence="18">
    <location>
        <begin position="369"/>
        <end position="560"/>
    </location>
</feature>
<keyword evidence="9" id="KW-0456">Lyase</keyword>
<keyword evidence="6" id="KW-0460">Magnesium</keyword>
<evidence type="ECO:0000256" key="3">
    <source>
        <dbReference type="ARBA" id="ARBA00022605"/>
    </source>
</evidence>
<dbReference type="GO" id="GO:0004160">
    <property type="term" value="F:dihydroxy-acid dehydratase activity"/>
    <property type="evidence" value="ECO:0007669"/>
    <property type="project" value="UniProtKB-UniRule"/>
</dbReference>
<feature type="domain" description="Dihydroxy-acid/6-phosphogluconate dehydratase N-terminal" evidence="17">
    <location>
        <begin position="42"/>
        <end position="355"/>
    </location>
</feature>
<keyword evidence="3" id="KW-0028">Amino-acid biosynthesis</keyword>
<comment type="cofactor">
    <cofactor evidence="15">
        <name>[2Fe-2S] cluster</name>
        <dbReference type="ChEBI" id="CHEBI:190135"/>
    </cofactor>
</comment>
<dbReference type="InterPro" id="IPR042096">
    <property type="entry name" value="Dihydro-acid_dehy_C"/>
</dbReference>
<dbReference type="Gene3D" id="3.50.30.80">
    <property type="entry name" value="IlvD/EDD C-terminal domain-like"/>
    <property type="match status" value="1"/>
</dbReference>
<dbReference type="InterPro" id="IPR020558">
    <property type="entry name" value="DiOHA_6PGluconate_deHydtase_CS"/>
</dbReference>
<dbReference type="PANTHER" id="PTHR43661:SF3">
    <property type="entry name" value="D-XYLONATE DEHYDRATASE YAGF-RELATED"/>
    <property type="match status" value="1"/>
</dbReference>
<comment type="pathway">
    <text evidence="12">Amino-acid biosynthesis; L-valine biosynthesis; L-valine from pyruvate: step 3/4.</text>
</comment>
<accession>A0A2T7B8H8</accession>
<dbReference type="RefSeq" id="WP_075197774.1">
    <property type="nucleotide sequence ID" value="NZ_CP187984.1"/>
</dbReference>
<dbReference type="AlphaFoldDB" id="A0A2T7B8H8"/>
<dbReference type="GO" id="GO:0009099">
    <property type="term" value="P:L-valine biosynthetic process"/>
    <property type="evidence" value="ECO:0007669"/>
    <property type="project" value="UniProtKB-UniPathway"/>
</dbReference>
<dbReference type="GO" id="GO:0005829">
    <property type="term" value="C:cytosol"/>
    <property type="evidence" value="ECO:0007669"/>
    <property type="project" value="TreeGrafter"/>
</dbReference>
<evidence type="ECO:0000256" key="2">
    <source>
        <dbReference type="ARBA" id="ARBA00006486"/>
    </source>
</evidence>
<comment type="caution">
    <text evidence="19">The sequence shown here is derived from an EMBL/GenBank/DDBJ whole genome shotgun (WGS) entry which is preliminary data.</text>
</comment>
<evidence type="ECO:0000256" key="13">
    <source>
        <dbReference type="ARBA" id="ARBA00029437"/>
    </source>
</evidence>
<keyword evidence="4" id="KW-0001">2Fe-2S</keyword>
<evidence type="ECO:0000256" key="12">
    <source>
        <dbReference type="ARBA" id="ARBA00029436"/>
    </source>
</evidence>
<evidence type="ECO:0000256" key="14">
    <source>
        <dbReference type="ARBA" id="ARBA00029490"/>
    </source>
</evidence>
<dbReference type="PANTHER" id="PTHR43661">
    <property type="entry name" value="D-XYLONATE DEHYDRATASE"/>
    <property type="match status" value="1"/>
</dbReference>
<evidence type="ECO:0000256" key="16">
    <source>
        <dbReference type="NCBIfam" id="TIGR00110"/>
    </source>
</evidence>
<dbReference type="NCBIfam" id="TIGR00110">
    <property type="entry name" value="ilvD"/>
    <property type="match status" value="1"/>
</dbReference>
<dbReference type="EC" id="4.2.1.9" evidence="14 16"/>
<sequence>MSCNEGCAHCSTHFNPILEGDNGALKRALYKSMGHTDEQLRRPVIAVVNSYTNATAGHVNLNELTANVLQGIDEAGGVGMVFGTIAPCDGIAEGHLGMRYILAAREVIAASIETMVRAHRFDGMVLLGSCDKIVPAMLMAAARLDIPAIMVNGGPMYPAQYQGKHWDGNIVTEAIGWKKRGEITEAEFAHIENIAEPGPGSCTMYGTANTMCCIAEVLGMSLPGSSTLPAISAQRRTCATETGRQAVKLVTHGMNARQLITPDSIHNAMVYLLATGGSTNAILHLQAIHYEAGLGHLPLAAFDALSHQVPLVASLYPASEYDMIDFHEAGGVPAVEREIASLMKTSALTVSGKTKAQLIAAGHRSPRPDVIHTLAIPVRNEAGVAVLHGNLSPLGCVVKPAAVPEHLMIFRGPAVVFNSEQEAVEAIMSGSIPPGSVLVLRYEGPKGGPGMPEMYKPMKCLEGMGLSDHCALITDGRFSGSNRGLFVGHISPEATDGGALGLVKDGDEISIHIPDRLLILHVDDDTLALRRAVWQPVYKEVPRGFLRLYRRWALPAAQGAVLADREDEA</sequence>
<evidence type="ECO:0000313" key="19">
    <source>
        <dbReference type="EMBL" id="PUX24837.1"/>
    </source>
</evidence>
<name>A0A2T7B8H8_9ENTR</name>
<keyword evidence="7" id="KW-0408">Iron</keyword>
<reference evidence="19" key="1">
    <citation type="submission" date="2016-12" db="EMBL/GenBank/DDBJ databases">
        <title>Analysis of the Molecular Diversity Among Cronobacter Species Isolated from Filth Flies Using a Pan Genomic DNA Microarray.</title>
        <authorList>
            <person name="Pava-Ripoll M."/>
            <person name="Tall B."/>
            <person name="Farber J."/>
            <person name="Fanning S."/>
            <person name="Lehner A."/>
            <person name="Stephan R."/>
            <person name="Pagotto F."/>
            <person name="Iverson C."/>
            <person name="Ziobro G."/>
            <person name="Miller A."/>
            <person name="Pearson R."/>
            <person name="Yan Q."/>
            <person name="Kim M."/>
            <person name="Jeong S."/>
            <person name="Park J."/>
            <person name="Jun S."/>
            <person name="Choi H."/>
            <person name="Chung T."/>
            <person name="Yoo Y."/>
            <person name="Park E."/>
            <person name="Hwang S."/>
            <person name="Lee B."/>
            <person name="Sathyamoorthy V."/>
            <person name="Carter L."/>
            <person name="Mammel M."/>
            <person name="Jackson S."/>
            <person name="Kothary M."/>
            <person name="Patel I."/>
            <person name="Grim C."/>
            <person name="Gopinath G."/>
            <person name="Gangiredla J."/>
            <person name="Chase H."/>
        </authorList>
    </citation>
    <scope>NUCLEOTIDE SEQUENCE [LARGE SCALE GENOMIC DNA]</scope>
    <source>
        <strain evidence="19">MOD1-Sh41s</strain>
    </source>
</reference>
<dbReference type="SUPFAM" id="SSF52016">
    <property type="entry name" value="LeuD/IlvD-like"/>
    <property type="match status" value="1"/>
</dbReference>
<dbReference type="GO" id="GO:0046872">
    <property type="term" value="F:metal ion binding"/>
    <property type="evidence" value="ECO:0007669"/>
    <property type="project" value="UniProtKB-KW"/>
</dbReference>
<evidence type="ECO:0000256" key="1">
    <source>
        <dbReference type="ARBA" id="ARBA00001946"/>
    </source>
</evidence>
<dbReference type="SUPFAM" id="SSF143975">
    <property type="entry name" value="IlvD/EDD N-terminal domain-like"/>
    <property type="match status" value="1"/>
</dbReference>
<dbReference type="UniPathway" id="UPA00047">
    <property type="reaction ID" value="UER00057"/>
</dbReference>
<dbReference type="OrthoDB" id="9807077at2"/>
<evidence type="ECO:0000259" key="18">
    <source>
        <dbReference type="Pfam" id="PF24877"/>
    </source>
</evidence>
<dbReference type="InterPro" id="IPR000581">
    <property type="entry name" value="ILV_EDD_N"/>
</dbReference>
<comment type="pathway">
    <text evidence="13">Amino-acid biosynthesis; L-isoleucine biosynthesis; L-isoleucine from 2-oxobutanoate: step 3/4.</text>
</comment>
<dbReference type="UniPathway" id="UPA00049">
    <property type="reaction ID" value="UER00061"/>
</dbReference>
<dbReference type="PROSITE" id="PS00886">
    <property type="entry name" value="ILVD_EDD_1"/>
    <property type="match status" value="1"/>
</dbReference>
<comment type="similarity">
    <text evidence="2">Belongs to the IlvD/Edd family.</text>
</comment>
<evidence type="ECO:0000256" key="10">
    <source>
        <dbReference type="ARBA" id="ARBA00023304"/>
    </source>
</evidence>